<accession>A0A1J1HKW1</accession>
<evidence type="ECO:0000256" key="7">
    <source>
        <dbReference type="ARBA" id="ARBA00022792"/>
    </source>
</evidence>
<keyword evidence="9" id="KW-0809">Transit peptide</keyword>
<dbReference type="Pfam" id="PF00664">
    <property type="entry name" value="ABC_membrane"/>
    <property type="match status" value="1"/>
</dbReference>
<keyword evidence="10" id="KW-0630">Potassium</keyword>
<keyword evidence="6" id="KW-0547">Nucleotide-binding</keyword>
<evidence type="ECO:0000256" key="10">
    <source>
        <dbReference type="ARBA" id="ARBA00022958"/>
    </source>
</evidence>
<keyword evidence="3" id="KW-0813">Transport</keyword>
<evidence type="ECO:0000256" key="18">
    <source>
        <dbReference type="SAM" id="Phobius"/>
    </source>
</evidence>
<comment type="similarity">
    <text evidence="2">Belongs to the ABC transporter superfamily. ABCB family. Multidrug resistance exporter (TC 3.A.1.201) subfamily.</text>
</comment>
<dbReference type="FunFam" id="1.20.1560.10:FF:000195">
    <property type="entry name" value="AGAP006273-PA-like protein"/>
    <property type="match status" value="1"/>
</dbReference>
<sequence length="752" mass="83828">MLEDIVDGVVGETMWIVMTKQRPLKRRIVNNMENKSITEFDRAQKAIIMSKAFSEAFAFQSFLTAKNMLLRLVTHNLTFHSLKNASILRNPSVLRNNFRYLVREKSTQVRKSEKLFLNIPLTLAFGLGSSVILRKHLNTVKCDINRTNDFEVISNPELKFDWKRFWKYLKGHIWKLLGAIAAALAVAYFNINIPSLLGQLVNALSKYAGTDHGTATDFLQDVKEPATNLLLSYLAQSAFTFIYIFLLSRVGEQIACEIRRDLFEKILIQDIEFFDANRTGELVNRLTSDVQDFKSSFKQTISQGLRSIAQLIGGSISLFIISPQLATIALVSVPTAVFFGSFLGRSLRDLSRKSQAQNERATSVCQEALGNIRTVRSCAAEHIELMFFEKEIYESAKLSQELGTGIALFQALTNMFLNCMVLGTLYLGGHLMSNNSITAGQLMAFLVASQGVQRSLAQGSILMGNVIRGLTAGSRVFEYLAVEPKVDLVAGSTIPDEKLKGEIRFEGISFAYPSRPDQIVLKDFNLTLKQGQTVALVGSSGSGKSTVAALLERFYEPSSGAIFIDGINLKEISPIWLRNEVIGYIDQQPILFGCSIRENIKYGRQNATNDEIIEASKHSQSHEFIEALPEKYQTNVGERGAQLSGGQRQRIAIARALIKEPVILILDEATSALDASSEAEVQKALDSAIINRTTLVIAHRLSTIRNADLIVVIDNGRIKEQGSHDNLMKRKGLYYDLVKQQEKKSEEDRSRA</sequence>
<evidence type="ECO:0000313" key="21">
    <source>
        <dbReference type="EMBL" id="CRK88669.1"/>
    </source>
</evidence>
<dbReference type="EMBL" id="CVRI01000009">
    <property type="protein sequence ID" value="CRK88669.1"/>
    <property type="molecule type" value="Genomic_DNA"/>
</dbReference>
<dbReference type="InterPro" id="IPR027417">
    <property type="entry name" value="P-loop_NTPase"/>
</dbReference>
<protein>
    <recommendedName>
        <fullName evidence="15">Mitochondrial potassium channel ATP-binding subunit</fullName>
    </recommendedName>
    <alternativeName>
        <fullName evidence="17">ATP-binding cassette sub-family B member 8, mitochondrial</fullName>
    </alternativeName>
    <alternativeName>
        <fullName evidence="16">Mitochondrial sulfonylurea-receptor</fullName>
    </alternativeName>
</protein>
<dbReference type="InterPro" id="IPR003439">
    <property type="entry name" value="ABC_transporter-like_ATP-bd"/>
</dbReference>
<evidence type="ECO:0000259" key="19">
    <source>
        <dbReference type="PROSITE" id="PS50893"/>
    </source>
</evidence>
<evidence type="ECO:0000256" key="2">
    <source>
        <dbReference type="ARBA" id="ARBA00007577"/>
    </source>
</evidence>
<organism evidence="21 22">
    <name type="scientific">Clunio marinus</name>
    <dbReference type="NCBI Taxonomy" id="568069"/>
    <lineage>
        <taxon>Eukaryota</taxon>
        <taxon>Metazoa</taxon>
        <taxon>Ecdysozoa</taxon>
        <taxon>Arthropoda</taxon>
        <taxon>Hexapoda</taxon>
        <taxon>Insecta</taxon>
        <taxon>Pterygota</taxon>
        <taxon>Neoptera</taxon>
        <taxon>Endopterygota</taxon>
        <taxon>Diptera</taxon>
        <taxon>Nematocera</taxon>
        <taxon>Chironomoidea</taxon>
        <taxon>Chironomidae</taxon>
        <taxon>Clunio</taxon>
    </lineage>
</organism>
<evidence type="ECO:0000256" key="17">
    <source>
        <dbReference type="ARBA" id="ARBA00042968"/>
    </source>
</evidence>
<evidence type="ECO:0000313" key="22">
    <source>
        <dbReference type="Proteomes" id="UP000183832"/>
    </source>
</evidence>
<dbReference type="GO" id="GO:0006813">
    <property type="term" value="P:potassium ion transport"/>
    <property type="evidence" value="ECO:0007669"/>
    <property type="project" value="UniProtKB-KW"/>
</dbReference>
<feature type="transmembrane region" description="Helical" evidence="18">
    <location>
        <begin position="327"/>
        <end position="344"/>
    </location>
</feature>
<feature type="domain" description="ABC transporter" evidence="19">
    <location>
        <begin position="503"/>
        <end position="740"/>
    </location>
</feature>
<proteinExistence type="inferred from homology"/>
<feature type="transmembrane region" description="Helical" evidence="18">
    <location>
        <begin position="230"/>
        <end position="250"/>
    </location>
</feature>
<dbReference type="SMART" id="SM00382">
    <property type="entry name" value="AAA"/>
    <property type="match status" value="1"/>
</dbReference>
<evidence type="ECO:0000256" key="8">
    <source>
        <dbReference type="ARBA" id="ARBA00022840"/>
    </source>
</evidence>
<evidence type="ECO:0000256" key="5">
    <source>
        <dbReference type="ARBA" id="ARBA00022692"/>
    </source>
</evidence>
<keyword evidence="4" id="KW-0633">Potassium transport</keyword>
<dbReference type="SUPFAM" id="SSF52540">
    <property type="entry name" value="P-loop containing nucleoside triphosphate hydrolases"/>
    <property type="match status" value="1"/>
</dbReference>
<evidence type="ECO:0000256" key="9">
    <source>
        <dbReference type="ARBA" id="ARBA00022946"/>
    </source>
</evidence>
<feature type="transmembrane region" description="Helical" evidence="18">
    <location>
        <begin position="173"/>
        <end position="191"/>
    </location>
</feature>
<dbReference type="FunFam" id="3.40.50.300:FF:000205">
    <property type="entry name" value="ABC transporter B family member 4"/>
    <property type="match status" value="1"/>
</dbReference>
<evidence type="ECO:0000256" key="12">
    <source>
        <dbReference type="ARBA" id="ARBA00023065"/>
    </source>
</evidence>
<dbReference type="SUPFAM" id="SSF90123">
    <property type="entry name" value="ABC transporter transmembrane region"/>
    <property type="match status" value="1"/>
</dbReference>
<name>A0A1J1HKW1_9DIPT</name>
<comment type="subcellular location">
    <subcellularLocation>
        <location evidence="1">Mitochondrion inner membrane</location>
        <topology evidence="1">Multi-pass membrane protein</topology>
    </subcellularLocation>
</comment>
<dbReference type="Proteomes" id="UP000183832">
    <property type="component" value="Unassembled WGS sequence"/>
</dbReference>
<dbReference type="InterPro" id="IPR017871">
    <property type="entry name" value="ABC_transporter-like_CS"/>
</dbReference>
<evidence type="ECO:0000259" key="20">
    <source>
        <dbReference type="PROSITE" id="PS50929"/>
    </source>
</evidence>
<keyword evidence="11 18" id="KW-1133">Transmembrane helix</keyword>
<dbReference type="PANTHER" id="PTHR43394">
    <property type="entry name" value="ATP-DEPENDENT PERMEASE MDL1, MITOCHONDRIAL"/>
    <property type="match status" value="1"/>
</dbReference>
<dbReference type="InterPro" id="IPR039421">
    <property type="entry name" value="Type_1_exporter"/>
</dbReference>
<evidence type="ECO:0000256" key="14">
    <source>
        <dbReference type="ARBA" id="ARBA00023136"/>
    </source>
</evidence>
<dbReference type="STRING" id="568069.A0A1J1HKW1"/>
<dbReference type="PROSITE" id="PS00211">
    <property type="entry name" value="ABC_TRANSPORTER_1"/>
    <property type="match status" value="1"/>
</dbReference>
<gene>
    <name evidence="21" type="ORF">CLUMA_CG002399</name>
</gene>
<dbReference type="PROSITE" id="PS50893">
    <property type="entry name" value="ABC_TRANSPORTER_2"/>
    <property type="match status" value="1"/>
</dbReference>
<keyword evidence="14 18" id="KW-0472">Membrane</keyword>
<keyword evidence="12" id="KW-0406">Ion transport</keyword>
<evidence type="ECO:0000256" key="16">
    <source>
        <dbReference type="ARBA" id="ARBA00041416"/>
    </source>
</evidence>
<dbReference type="CDD" id="cd03249">
    <property type="entry name" value="ABC_MTABC3_MDL1_MDL2"/>
    <property type="match status" value="1"/>
</dbReference>
<dbReference type="CDD" id="cd18574">
    <property type="entry name" value="ABC_6TM_ABCB8_like"/>
    <property type="match status" value="1"/>
</dbReference>
<evidence type="ECO:0000256" key="11">
    <source>
        <dbReference type="ARBA" id="ARBA00022989"/>
    </source>
</evidence>
<feature type="domain" description="ABC transmembrane type-1" evidence="20">
    <location>
        <begin position="177"/>
        <end position="468"/>
    </location>
</feature>
<evidence type="ECO:0000256" key="1">
    <source>
        <dbReference type="ARBA" id="ARBA00004448"/>
    </source>
</evidence>
<keyword evidence="13" id="KW-0496">Mitochondrion</keyword>
<dbReference type="GO" id="GO:0015421">
    <property type="term" value="F:ABC-type oligopeptide transporter activity"/>
    <property type="evidence" value="ECO:0007669"/>
    <property type="project" value="TreeGrafter"/>
</dbReference>
<dbReference type="Gene3D" id="3.40.50.300">
    <property type="entry name" value="P-loop containing nucleotide triphosphate hydrolases"/>
    <property type="match status" value="1"/>
</dbReference>
<dbReference type="PANTHER" id="PTHR43394:SF17">
    <property type="entry name" value="MITOCHONDRIAL POTASSIUM CHANNEL ATP-BINDING SUBUNIT"/>
    <property type="match status" value="1"/>
</dbReference>
<keyword evidence="5 18" id="KW-0812">Transmembrane</keyword>
<dbReference type="AlphaFoldDB" id="A0A1J1HKW1"/>
<dbReference type="InterPro" id="IPR011527">
    <property type="entry name" value="ABC1_TM_dom"/>
</dbReference>
<dbReference type="InterPro" id="IPR003593">
    <property type="entry name" value="AAA+_ATPase"/>
</dbReference>
<evidence type="ECO:0000256" key="6">
    <source>
        <dbReference type="ARBA" id="ARBA00022741"/>
    </source>
</evidence>
<evidence type="ECO:0000256" key="15">
    <source>
        <dbReference type="ARBA" id="ARBA00040439"/>
    </source>
</evidence>
<keyword evidence="7" id="KW-0999">Mitochondrion inner membrane</keyword>
<dbReference type="InterPro" id="IPR036640">
    <property type="entry name" value="ABC1_TM_sf"/>
</dbReference>
<evidence type="ECO:0000256" key="4">
    <source>
        <dbReference type="ARBA" id="ARBA00022538"/>
    </source>
</evidence>
<evidence type="ECO:0000256" key="13">
    <source>
        <dbReference type="ARBA" id="ARBA00023128"/>
    </source>
</evidence>
<keyword evidence="22" id="KW-1185">Reference proteome</keyword>
<keyword evidence="8" id="KW-0067">ATP-binding</keyword>
<dbReference type="Pfam" id="PF00005">
    <property type="entry name" value="ABC_tran"/>
    <property type="match status" value="1"/>
</dbReference>
<dbReference type="GO" id="GO:0090374">
    <property type="term" value="P:oligopeptide export from mitochondrion"/>
    <property type="evidence" value="ECO:0007669"/>
    <property type="project" value="TreeGrafter"/>
</dbReference>
<dbReference type="GO" id="GO:0016887">
    <property type="term" value="F:ATP hydrolysis activity"/>
    <property type="evidence" value="ECO:0007669"/>
    <property type="project" value="InterPro"/>
</dbReference>
<evidence type="ECO:0000256" key="3">
    <source>
        <dbReference type="ARBA" id="ARBA00022448"/>
    </source>
</evidence>
<dbReference type="PROSITE" id="PS50929">
    <property type="entry name" value="ABC_TM1F"/>
    <property type="match status" value="1"/>
</dbReference>
<dbReference type="Gene3D" id="1.20.1560.10">
    <property type="entry name" value="ABC transporter type 1, transmembrane domain"/>
    <property type="match status" value="1"/>
</dbReference>
<dbReference type="OrthoDB" id="6500128at2759"/>
<dbReference type="GO" id="GO:0005743">
    <property type="term" value="C:mitochondrial inner membrane"/>
    <property type="evidence" value="ECO:0007669"/>
    <property type="project" value="UniProtKB-SubCell"/>
</dbReference>
<reference evidence="21 22" key="1">
    <citation type="submission" date="2015-04" db="EMBL/GenBank/DDBJ databases">
        <authorList>
            <person name="Syromyatnikov M.Y."/>
            <person name="Popov V.N."/>
        </authorList>
    </citation>
    <scope>NUCLEOTIDE SEQUENCE [LARGE SCALE GENOMIC DNA]</scope>
</reference>
<dbReference type="GO" id="GO:0005524">
    <property type="term" value="F:ATP binding"/>
    <property type="evidence" value="ECO:0007669"/>
    <property type="project" value="UniProtKB-KW"/>
</dbReference>